<sequence>TCVNGVQICFTTPLWHGDRILWGNNHFFRLNLPNRKRKDWLKEFEKEASNTETDLDATSEASSEPDYNYEFAQMEVIMKALNSNDPVHTVVQVLEKQYLEEKRNALEEQRLMYERELEQLRHQLSPERHQHSNERLSYTSQTTQQKMNMWAEERDVLFRQSLSKLREQIVKANTLVRESNFLAEEMGKNTDYQVTLQIPAVNLSANRKRGAIVSEPAIQVRRKCKGTQVWSIEKLENKLIDMREAYQEWKESPLQNKKITYKKGDPFYEAQENHNLIGVANVFLECLFYDVKLQYAVPIISQQGEVAGRLHIEVMRVTGVVPECVVGDDSSENSSESGSFEIIDNSGEIIYRPKKLTCRVKIKEATGLPLNLSNFVFCQYTFWDQSEPTVAPPMVNPDMPSPRSKDAQFTVKFEHSKDYVISITEEFLEFISEGALAIEVWGHRCAGNGRSVWEIDSLHAKSRTLRDRWNEVTRRIETWISIYELNENGEYTSVELHQAKDVNTGGVFQLRQGHSRRVQVAVNPVQNSGTLPLMVEAILSVSIGCITARSTKLQKGLDSYQEEDLNCVRERWSDALIKRKEYLDEQIQKIINKQEKTEDDIEREARLVEQWVGLTEERNAVLVPAPGSDIPGAPANWTPPAGMETHIPVLFLDLNADDLSANEQLVGSHAAGVNSILPKEHGSQFYYLPIIKHSDEEVSAIASWDSAIHDSIHLNRITPQNERIYLIVKVTVQLSHPAAMELVLRKRIAVNVYNKQSFTQSLKRRMSIKNMLYSCGVSYEIVSNIPKATEEPEDRETLALMAARNEYEATSDGETYIEKYTRGVLQAVTVKEAIANKTKHIRRSLSTPNMHNVSSSRLDLSGFEEDDKGWSENQLDVSDYSSSYKDVSGCGRQLTESPRRSNGGGGTPESPQALVTGSFKTFSPQPPKFFKPLMPVKEEHKRKTPIETQPLLGQEDSEEEDLELDEGAIKKETSSTSLTTFRPYVPEEFADFSVYNASLENREWITSKTDFACSFSLNKEVSRSPTTSSVTSGYFSHSASNATLSDIVVPSSESMDQLMPQGRDVETHEPTGQQLAQNCKSCAHKALKDGNCTENTTSLSAFTEKSAFNKVPYCTTENAAAMCRSVSSSSVDSNKETFVKFFPCEVAVEHTCDILEDHSFTEFMGVEDWKDFEHPEDLPTCSSNGEKDGVVFVDFGSVMSDLSYNISQQSVSEQSDQSSVCLEEPALFNKTQPESDMLARNHLNVSDDLEDSSSESSCYFSLGDQVCIGDNKFGTVRYIGAVDFSCGVWIGVELHVQLGKHDGTVKGKEYFRCKPKYGVFVRPNRLTKALVSTKKDKSNTLRPQICNPDKRKGSFTKGSPATRTRDTAQFSSGNEAASAFSRKQENRKSWIN</sequence>
<dbReference type="EMBL" id="KV922686">
    <property type="protein sequence ID" value="PIN99406.1"/>
    <property type="molecule type" value="Genomic_DNA"/>
</dbReference>
<dbReference type="InterPro" id="IPR022164">
    <property type="entry name" value="Kinesin-like"/>
</dbReference>
<feature type="region of interest" description="Disordered" evidence="2">
    <location>
        <begin position="881"/>
        <end position="918"/>
    </location>
</feature>
<keyword evidence="1" id="KW-0175">Coiled coil</keyword>
<feature type="domain" description="CAP-Gly" evidence="3">
    <location>
        <begin position="1280"/>
        <end position="1322"/>
    </location>
</feature>
<feature type="coiled-coil region" evidence="1">
    <location>
        <begin position="96"/>
        <end position="123"/>
    </location>
</feature>
<gene>
    <name evidence="4" type="ORF">AB205_0076190</name>
</gene>
<evidence type="ECO:0000256" key="1">
    <source>
        <dbReference type="SAM" id="Coils"/>
    </source>
</evidence>
<dbReference type="Pfam" id="PF01302">
    <property type="entry name" value="CAP_GLY"/>
    <property type="match status" value="1"/>
</dbReference>
<evidence type="ECO:0000313" key="4">
    <source>
        <dbReference type="EMBL" id="PIN99406.1"/>
    </source>
</evidence>
<organism evidence="4">
    <name type="scientific">Aquarana catesbeiana</name>
    <name type="common">American bullfrog</name>
    <name type="synonym">Rana catesbeiana</name>
    <dbReference type="NCBI Taxonomy" id="8400"/>
    <lineage>
        <taxon>Eukaryota</taxon>
        <taxon>Metazoa</taxon>
        <taxon>Chordata</taxon>
        <taxon>Craniata</taxon>
        <taxon>Vertebrata</taxon>
        <taxon>Euteleostomi</taxon>
        <taxon>Amphibia</taxon>
        <taxon>Batrachia</taxon>
        <taxon>Anura</taxon>
        <taxon>Neobatrachia</taxon>
        <taxon>Ranoidea</taxon>
        <taxon>Ranidae</taxon>
        <taxon>Aquarana</taxon>
    </lineage>
</organism>
<feature type="region of interest" description="Disordered" evidence="2">
    <location>
        <begin position="940"/>
        <end position="961"/>
    </location>
</feature>
<dbReference type="Gene3D" id="2.60.200.20">
    <property type="match status" value="1"/>
</dbReference>
<protein>
    <recommendedName>
        <fullName evidence="3">CAP-Gly domain-containing protein</fullName>
    </recommendedName>
</protein>
<accession>A0A2G9P7T4</accession>
<feature type="compositionally biased region" description="Polar residues" evidence="2">
    <location>
        <begin position="909"/>
        <end position="918"/>
    </location>
</feature>
<feature type="region of interest" description="Disordered" evidence="2">
    <location>
        <begin position="1336"/>
        <end position="1392"/>
    </location>
</feature>
<feature type="compositionally biased region" description="Polar residues" evidence="2">
    <location>
        <begin position="1356"/>
        <end position="1375"/>
    </location>
</feature>
<dbReference type="PANTHER" id="PTHR18916">
    <property type="entry name" value="DYNACTIN 1-RELATED MICROTUBULE-BINDING"/>
    <property type="match status" value="1"/>
</dbReference>
<feature type="non-terminal residue" evidence="4">
    <location>
        <position position="1"/>
    </location>
</feature>
<dbReference type="Pfam" id="PF12423">
    <property type="entry name" value="KIF1B"/>
    <property type="match status" value="1"/>
</dbReference>
<dbReference type="PROSITE" id="PS50245">
    <property type="entry name" value="CAP_GLY_2"/>
    <property type="match status" value="1"/>
</dbReference>
<dbReference type="InterPro" id="IPR022140">
    <property type="entry name" value="Kinesin-like_KIF1-typ"/>
</dbReference>
<dbReference type="Pfam" id="PF12473">
    <property type="entry name" value="DUF3694"/>
    <property type="match status" value="1"/>
</dbReference>
<dbReference type="InterPro" id="IPR036859">
    <property type="entry name" value="CAP-Gly_dom_sf"/>
</dbReference>
<dbReference type="InterPro" id="IPR000938">
    <property type="entry name" value="CAP-Gly_domain"/>
</dbReference>
<proteinExistence type="predicted"/>
<name>A0A2G9P7T4_AQUCT</name>
<evidence type="ECO:0000256" key="2">
    <source>
        <dbReference type="SAM" id="MobiDB-lite"/>
    </source>
</evidence>
<dbReference type="SMART" id="SM01052">
    <property type="entry name" value="CAP_GLY"/>
    <property type="match status" value="1"/>
</dbReference>
<dbReference type="SUPFAM" id="SSF74924">
    <property type="entry name" value="Cap-Gly domain"/>
    <property type="match status" value="1"/>
</dbReference>
<feature type="compositionally biased region" description="Basic and acidic residues" evidence="2">
    <location>
        <begin position="1382"/>
        <end position="1392"/>
    </location>
</feature>
<dbReference type="OrthoDB" id="3176171at2759"/>
<dbReference type="Gene3D" id="2.30.30.190">
    <property type="entry name" value="CAP Gly-rich-like domain"/>
    <property type="match status" value="1"/>
</dbReference>
<reference evidence="4" key="1">
    <citation type="submission" date="2017-08" db="EMBL/GenBank/DDBJ databases">
        <title>Assembly of the North American Bullfrog Genome.</title>
        <authorList>
            <person name="Warren R.L."/>
            <person name="Vandervalk B.P."/>
            <person name="Kucuk E."/>
            <person name="Birol I."/>
            <person name="Helbing C."/>
            <person name="Pandoh P."/>
            <person name="Behsaz B."/>
            <person name="Mohamadi H."/>
            <person name="Chu J."/>
            <person name="Jackman S."/>
            <person name="Hammond S.A."/>
            <person name="Veldhoen N."/>
            <person name="Kirk H."/>
            <person name="Zhao Y."/>
            <person name="Coope R."/>
            <person name="Pleasance S."/>
            <person name="Moore R."/>
            <person name="Holt R."/>
        </authorList>
    </citation>
    <scope>NUCLEOTIDE SEQUENCE</scope>
    <source>
        <strain evidence="4">Bruno</strain>
        <tissue evidence="4">Liver</tissue>
    </source>
</reference>
<evidence type="ECO:0000259" key="3">
    <source>
        <dbReference type="PROSITE" id="PS50245"/>
    </source>
</evidence>
<dbReference type="PROSITE" id="PS00845">
    <property type="entry name" value="CAP_GLY_1"/>
    <property type="match status" value="1"/>
</dbReference>